<dbReference type="AlphaFoldDB" id="A0A7W9ZCH2"/>
<dbReference type="InterPro" id="IPR019225">
    <property type="entry name" value="DUF2155"/>
</dbReference>
<protein>
    <recommendedName>
        <fullName evidence="4">DUF2155 domain-containing protein</fullName>
    </recommendedName>
</protein>
<proteinExistence type="predicted"/>
<dbReference type="Proteomes" id="UP000544872">
    <property type="component" value="Unassembled WGS sequence"/>
</dbReference>
<sequence>MMTRPRRFFRPLLLTGLAACAGMAATLAIHPAMAGEPLSRNTAVLRWLDKGAARVQTLEVPVNQTVTIQTLQVIVRACQQTPPEEPPESAAYVDVWETKAGQPTEDVFRGWLFASSPALSALEHPVYDLWMLDCKDVAGKDATAKDPAAPPVPAVVVPTPVAPAQPAPVKPGTAPTPNG</sequence>
<reference evidence="2 3" key="1">
    <citation type="submission" date="2020-08" db="EMBL/GenBank/DDBJ databases">
        <title>Genomic Encyclopedia of Type Strains, Phase IV (KMG-IV): sequencing the most valuable type-strain genomes for metagenomic binning, comparative biology and taxonomic classification.</title>
        <authorList>
            <person name="Goeker M."/>
        </authorList>
    </citation>
    <scope>NUCLEOTIDE SEQUENCE [LARGE SCALE GENOMIC DNA]</scope>
    <source>
        <strain evidence="2 3">DSM 11590</strain>
    </source>
</reference>
<feature type="chain" id="PRO_5030881129" description="DUF2155 domain-containing protein" evidence="1">
    <location>
        <begin position="35"/>
        <end position="179"/>
    </location>
</feature>
<evidence type="ECO:0000313" key="2">
    <source>
        <dbReference type="EMBL" id="MBB6208708.1"/>
    </source>
</evidence>
<keyword evidence="3" id="KW-1185">Reference proteome</keyword>
<feature type="signal peptide" evidence="1">
    <location>
        <begin position="1"/>
        <end position="34"/>
    </location>
</feature>
<evidence type="ECO:0000256" key="1">
    <source>
        <dbReference type="SAM" id="SignalP"/>
    </source>
</evidence>
<name>A0A7W9ZCH2_NOVIT</name>
<dbReference type="RefSeq" id="WP_260402274.1">
    <property type="nucleotide sequence ID" value="NZ_JACIIX010000001.1"/>
</dbReference>
<accession>A0A7W9ZCH2</accession>
<comment type="caution">
    <text evidence="2">The sequence shown here is derived from an EMBL/GenBank/DDBJ whole genome shotgun (WGS) entry which is preliminary data.</text>
</comment>
<organism evidence="2 3">
    <name type="scientific">Novispirillum itersonii</name>
    <name type="common">Aquaspirillum itersonii</name>
    <dbReference type="NCBI Taxonomy" id="189"/>
    <lineage>
        <taxon>Bacteria</taxon>
        <taxon>Pseudomonadati</taxon>
        <taxon>Pseudomonadota</taxon>
        <taxon>Alphaproteobacteria</taxon>
        <taxon>Rhodospirillales</taxon>
        <taxon>Novispirillaceae</taxon>
        <taxon>Novispirillum</taxon>
    </lineage>
</organism>
<evidence type="ECO:0008006" key="4">
    <source>
        <dbReference type="Google" id="ProtNLM"/>
    </source>
</evidence>
<keyword evidence="1" id="KW-0732">Signal</keyword>
<dbReference type="Pfam" id="PF09923">
    <property type="entry name" value="DUF2155"/>
    <property type="match status" value="1"/>
</dbReference>
<dbReference type="EMBL" id="JACIIX010000001">
    <property type="protein sequence ID" value="MBB6208708.1"/>
    <property type="molecule type" value="Genomic_DNA"/>
</dbReference>
<evidence type="ECO:0000313" key="3">
    <source>
        <dbReference type="Proteomes" id="UP000544872"/>
    </source>
</evidence>
<gene>
    <name evidence="2" type="ORF">FHS48_000089</name>
</gene>